<dbReference type="AlphaFoldDB" id="A0A816MP36"/>
<reference evidence="2" key="1">
    <citation type="submission" date="2021-01" db="EMBL/GenBank/DDBJ databases">
        <authorList>
            <consortium name="Genoscope - CEA"/>
            <person name="William W."/>
        </authorList>
    </citation>
    <scope>NUCLEOTIDE SEQUENCE</scope>
</reference>
<proteinExistence type="predicted"/>
<feature type="region of interest" description="Disordered" evidence="1">
    <location>
        <begin position="1"/>
        <end position="33"/>
    </location>
</feature>
<gene>
    <name evidence="2" type="ORF">DARMORV10_C07P35850.1</name>
</gene>
<accession>A0A816MP36</accession>
<sequence>MKTSEKSGRWWRRPSFDHRAAASPTKDHRPEQQLNLHKQCHIHHIPDLIRANSWLLDMENEEEYRESTDEDEIVIIREAPSQALIPNQDHVSTMEL</sequence>
<evidence type="ECO:0000256" key="1">
    <source>
        <dbReference type="SAM" id="MobiDB-lite"/>
    </source>
</evidence>
<name>A0A816MP36_BRANA</name>
<dbReference type="EMBL" id="HG994371">
    <property type="protein sequence ID" value="CAF2004470.1"/>
    <property type="molecule type" value="Genomic_DNA"/>
</dbReference>
<protein>
    <submittedName>
        <fullName evidence="2">(rape) hypothetical protein</fullName>
    </submittedName>
</protein>
<dbReference type="Proteomes" id="UP001295469">
    <property type="component" value="Chromosome C07"/>
</dbReference>
<evidence type="ECO:0000313" key="2">
    <source>
        <dbReference type="EMBL" id="CAF2004470.1"/>
    </source>
</evidence>
<feature type="compositionally biased region" description="Basic and acidic residues" evidence="1">
    <location>
        <begin position="1"/>
        <end position="31"/>
    </location>
</feature>
<organism evidence="2">
    <name type="scientific">Brassica napus</name>
    <name type="common">Rape</name>
    <dbReference type="NCBI Taxonomy" id="3708"/>
    <lineage>
        <taxon>Eukaryota</taxon>
        <taxon>Viridiplantae</taxon>
        <taxon>Streptophyta</taxon>
        <taxon>Embryophyta</taxon>
        <taxon>Tracheophyta</taxon>
        <taxon>Spermatophyta</taxon>
        <taxon>Magnoliopsida</taxon>
        <taxon>eudicotyledons</taxon>
        <taxon>Gunneridae</taxon>
        <taxon>Pentapetalae</taxon>
        <taxon>rosids</taxon>
        <taxon>malvids</taxon>
        <taxon>Brassicales</taxon>
        <taxon>Brassicaceae</taxon>
        <taxon>Brassiceae</taxon>
        <taxon>Brassica</taxon>
    </lineage>
</organism>